<dbReference type="OMA" id="HEMARSQ"/>
<protein>
    <recommendedName>
        <fullName evidence="2">Small acidic protein-like domain-containing protein</fullName>
    </recommendedName>
</protein>
<proteinExistence type="predicted"/>
<reference evidence="3" key="1">
    <citation type="submission" date="2021-01" db="UniProtKB">
        <authorList>
            <consortium name="EnsemblMetazoa"/>
        </authorList>
    </citation>
    <scope>IDENTIFICATION</scope>
</reference>
<dbReference type="Proteomes" id="UP000594260">
    <property type="component" value="Unplaced"/>
</dbReference>
<dbReference type="InParanoid" id="A0A7M7K3R4"/>
<dbReference type="KEGG" id="vde:111248660"/>
<dbReference type="GeneID" id="111248660"/>
<dbReference type="Pfam" id="PF15477">
    <property type="entry name" value="SMAP"/>
    <property type="match status" value="1"/>
</dbReference>
<feature type="region of interest" description="Disordered" evidence="1">
    <location>
        <begin position="1"/>
        <end position="140"/>
    </location>
</feature>
<evidence type="ECO:0000313" key="3">
    <source>
        <dbReference type="EnsemblMetazoa" id="XP_022657104"/>
    </source>
</evidence>
<organism evidence="3 4">
    <name type="scientific">Varroa destructor</name>
    <name type="common">Honeybee mite</name>
    <dbReference type="NCBI Taxonomy" id="109461"/>
    <lineage>
        <taxon>Eukaryota</taxon>
        <taxon>Metazoa</taxon>
        <taxon>Ecdysozoa</taxon>
        <taxon>Arthropoda</taxon>
        <taxon>Chelicerata</taxon>
        <taxon>Arachnida</taxon>
        <taxon>Acari</taxon>
        <taxon>Parasitiformes</taxon>
        <taxon>Mesostigmata</taxon>
        <taxon>Gamasina</taxon>
        <taxon>Dermanyssoidea</taxon>
        <taxon>Varroidae</taxon>
        <taxon>Varroa</taxon>
    </lineage>
</organism>
<feature type="compositionally biased region" description="Low complexity" evidence="1">
    <location>
        <begin position="119"/>
        <end position="140"/>
    </location>
</feature>
<dbReference type="EnsemblMetazoa" id="XM_022801369">
    <property type="protein sequence ID" value="XP_022657104"/>
    <property type="gene ID" value="LOC111248660"/>
</dbReference>
<evidence type="ECO:0000259" key="2">
    <source>
        <dbReference type="Pfam" id="PF15477"/>
    </source>
</evidence>
<sequence length="328" mass="36829">MGRDEGRNEKRRDRRERSRDRSRERRRDRSRSRVRSRDRMSGFRNRSRSRDHRHGTNDSNRRDYCRDDRRGRDRAPSDRSDRRGERRRSTERKKADSPELPRANKFFDRARKLGIVPDTTHITTPASSSSSDAEQTTSAQPSTAVAASLAAARALALSASLTQAGVNRNQTLPLGLPLGASGIGSGGVAIPSPNPDVPSYYNPANVNTQRIADQIKKRKMLWTRPGSEEGKKEENSAGEQHSDQSQAPGSSTVKHWAKATFKGDDGKMTAKFRKLMGIKDDDLKDTPLKDSSKVLDEQDQLFKHLDQQYQAARATTHTQRGMGLGWGH</sequence>
<accession>A0A7M7K3R4</accession>
<evidence type="ECO:0000313" key="4">
    <source>
        <dbReference type="Proteomes" id="UP000594260"/>
    </source>
</evidence>
<dbReference type="OrthoDB" id="1928974at2759"/>
<dbReference type="InterPro" id="IPR028124">
    <property type="entry name" value="SMAP_dom"/>
</dbReference>
<feature type="region of interest" description="Disordered" evidence="1">
    <location>
        <begin position="223"/>
        <end position="253"/>
    </location>
</feature>
<dbReference type="RefSeq" id="XP_022657104.1">
    <property type="nucleotide sequence ID" value="XM_022801369.1"/>
</dbReference>
<name>A0A7M7K3R4_VARDE</name>
<dbReference type="AlphaFoldDB" id="A0A7M7K3R4"/>
<feature type="compositionally biased region" description="Basic and acidic residues" evidence="1">
    <location>
        <begin position="1"/>
        <end position="27"/>
    </location>
</feature>
<feature type="compositionally biased region" description="Polar residues" evidence="1">
    <location>
        <begin position="237"/>
        <end position="253"/>
    </location>
</feature>
<feature type="compositionally biased region" description="Basic and acidic residues" evidence="1">
    <location>
        <begin position="226"/>
        <end position="235"/>
    </location>
</feature>
<feature type="compositionally biased region" description="Basic and acidic residues" evidence="1">
    <location>
        <begin position="54"/>
        <end position="99"/>
    </location>
</feature>
<feature type="domain" description="Small acidic protein-like" evidence="2">
    <location>
        <begin position="256"/>
        <end position="325"/>
    </location>
</feature>
<keyword evidence="4" id="KW-1185">Reference proteome</keyword>
<dbReference type="PANTHER" id="PTHR22426">
    <property type="entry name" value="ARGININE_SERINE-RICH COILED-COIL PROTEIN 2"/>
    <property type="match status" value="1"/>
</dbReference>
<dbReference type="PANTHER" id="PTHR22426:SF2">
    <property type="entry name" value="ARGININE_SERINE-RICH COILED-COIL PROTEIN 2"/>
    <property type="match status" value="1"/>
</dbReference>
<evidence type="ECO:0000256" key="1">
    <source>
        <dbReference type="SAM" id="MobiDB-lite"/>
    </source>
</evidence>